<sequence>MSNNPDESPTDREIQAEKLMEEILRQARDLEERYGVEFVVMTFPKDGSDVVYEASPQFQSIMEGATPGTPMGDAIKKGREEVLALEMGKRFADRVPTSSAPKEHKLYYAQSSFPNDPVLGLKLSTMLTCGEMPSVPDLLLFMDATDDGTEQQTWTCKFPHSHSFTDPKTFTSEREALDHLRQYDIIVNKYTADGVEHDAFECNGSCGVGSCKERFNSLTDLQNHQERPAGPSGLHNLQQPQKKKSHISEQLKGHHNVDERDGDDSQIAKRARHGMSADDPIIVGDCEDDI</sequence>
<dbReference type="Proteomes" id="UP000054097">
    <property type="component" value="Unassembled WGS sequence"/>
</dbReference>
<evidence type="ECO:0000313" key="4">
    <source>
        <dbReference type="EMBL" id="KIM33184.1"/>
    </source>
</evidence>
<organism evidence="4 5">
    <name type="scientific">Serendipita vermifera MAFF 305830</name>
    <dbReference type="NCBI Taxonomy" id="933852"/>
    <lineage>
        <taxon>Eukaryota</taxon>
        <taxon>Fungi</taxon>
        <taxon>Dikarya</taxon>
        <taxon>Basidiomycota</taxon>
        <taxon>Agaricomycotina</taxon>
        <taxon>Agaricomycetes</taxon>
        <taxon>Sebacinales</taxon>
        <taxon>Serendipitaceae</taxon>
        <taxon>Serendipita</taxon>
    </lineage>
</organism>
<accession>A0A0C3BM92</accession>
<gene>
    <name evidence="4" type="ORF">M408DRAFT_325987</name>
</gene>
<feature type="compositionally biased region" description="Basic and acidic residues" evidence="2">
    <location>
        <begin position="246"/>
        <end position="259"/>
    </location>
</feature>
<keyword evidence="5" id="KW-1185">Reference proteome</keyword>
<dbReference type="HOGENOM" id="CLU_947194_0_0_1"/>
<dbReference type="PROSITE" id="PS50157">
    <property type="entry name" value="ZINC_FINGER_C2H2_2"/>
    <property type="match status" value="1"/>
</dbReference>
<protein>
    <recommendedName>
        <fullName evidence="3">C2H2-type domain-containing protein</fullName>
    </recommendedName>
</protein>
<evidence type="ECO:0000259" key="3">
    <source>
        <dbReference type="PROSITE" id="PS50157"/>
    </source>
</evidence>
<feature type="domain" description="C2H2-type" evidence="3">
    <location>
        <begin position="200"/>
        <end position="240"/>
    </location>
</feature>
<reference evidence="5" key="2">
    <citation type="submission" date="2015-01" db="EMBL/GenBank/DDBJ databases">
        <title>Evolutionary Origins and Diversification of the Mycorrhizal Mutualists.</title>
        <authorList>
            <consortium name="DOE Joint Genome Institute"/>
            <consortium name="Mycorrhizal Genomics Consortium"/>
            <person name="Kohler A."/>
            <person name="Kuo A."/>
            <person name="Nagy L.G."/>
            <person name="Floudas D."/>
            <person name="Copeland A."/>
            <person name="Barry K.W."/>
            <person name="Cichocki N."/>
            <person name="Veneault-Fourrey C."/>
            <person name="LaButti K."/>
            <person name="Lindquist E.A."/>
            <person name="Lipzen A."/>
            <person name="Lundell T."/>
            <person name="Morin E."/>
            <person name="Murat C."/>
            <person name="Riley R."/>
            <person name="Ohm R."/>
            <person name="Sun H."/>
            <person name="Tunlid A."/>
            <person name="Henrissat B."/>
            <person name="Grigoriev I.V."/>
            <person name="Hibbett D.S."/>
            <person name="Martin F."/>
        </authorList>
    </citation>
    <scope>NUCLEOTIDE SEQUENCE [LARGE SCALE GENOMIC DNA]</scope>
    <source>
        <strain evidence="5">MAFF 305830</strain>
    </source>
</reference>
<dbReference type="InterPro" id="IPR013087">
    <property type="entry name" value="Znf_C2H2_type"/>
</dbReference>
<evidence type="ECO:0000256" key="1">
    <source>
        <dbReference type="PROSITE-ProRule" id="PRU00042"/>
    </source>
</evidence>
<keyword evidence="1" id="KW-0862">Zinc</keyword>
<keyword evidence="1" id="KW-0479">Metal-binding</keyword>
<evidence type="ECO:0000313" key="5">
    <source>
        <dbReference type="Proteomes" id="UP000054097"/>
    </source>
</evidence>
<dbReference type="GO" id="GO:0008270">
    <property type="term" value="F:zinc ion binding"/>
    <property type="evidence" value="ECO:0007669"/>
    <property type="project" value="UniProtKB-KW"/>
</dbReference>
<name>A0A0C3BM92_SERVB</name>
<proteinExistence type="predicted"/>
<feature type="region of interest" description="Disordered" evidence="2">
    <location>
        <begin position="223"/>
        <end position="290"/>
    </location>
</feature>
<dbReference type="AlphaFoldDB" id="A0A0C3BM92"/>
<reference evidence="4 5" key="1">
    <citation type="submission" date="2014-04" db="EMBL/GenBank/DDBJ databases">
        <authorList>
            <consortium name="DOE Joint Genome Institute"/>
            <person name="Kuo A."/>
            <person name="Zuccaro A."/>
            <person name="Kohler A."/>
            <person name="Nagy L.G."/>
            <person name="Floudas D."/>
            <person name="Copeland A."/>
            <person name="Barry K.W."/>
            <person name="Cichocki N."/>
            <person name="Veneault-Fourrey C."/>
            <person name="LaButti K."/>
            <person name="Lindquist E.A."/>
            <person name="Lipzen A."/>
            <person name="Lundell T."/>
            <person name="Morin E."/>
            <person name="Murat C."/>
            <person name="Sun H."/>
            <person name="Tunlid A."/>
            <person name="Henrissat B."/>
            <person name="Grigoriev I.V."/>
            <person name="Hibbett D.S."/>
            <person name="Martin F."/>
            <person name="Nordberg H.P."/>
            <person name="Cantor M.N."/>
            <person name="Hua S.X."/>
        </authorList>
    </citation>
    <scope>NUCLEOTIDE SEQUENCE [LARGE SCALE GENOMIC DNA]</scope>
    <source>
        <strain evidence="4 5">MAFF 305830</strain>
    </source>
</reference>
<keyword evidence="1" id="KW-0863">Zinc-finger</keyword>
<dbReference type="EMBL" id="KN824278">
    <property type="protein sequence ID" value="KIM33184.1"/>
    <property type="molecule type" value="Genomic_DNA"/>
</dbReference>
<evidence type="ECO:0000256" key="2">
    <source>
        <dbReference type="SAM" id="MobiDB-lite"/>
    </source>
</evidence>